<dbReference type="InterPro" id="IPR000160">
    <property type="entry name" value="GGDEF_dom"/>
</dbReference>
<dbReference type="Proteomes" id="UP000198838">
    <property type="component" value="Unassembled WGS sequence"/>
</dbReference>
<sequence>MRSLENKIPKRIQKKNIRNMRIVSCITMVILPLFSIFVFWGQRPFDYILKYMAVIAIFEMFLFLSYKYSQRVLKAINISKKAKKYVYVFWTLYITFIMAFTMITPDSVINFPMLTATFIIVSMSPYFNSFEYFSYVLYMVFWLLCLCIMGTQTKAYLTQAILVFGVCGIFSRVYYTKKIKYLFVKRRYDDSARDAYTDPLTMLNNRRGFAKSIKTIWPFCVRNKCKVALMIMDIDNFKIYNDTFGHPAGDECLKKVSSVIKDNAKRATDITARLGGEEFIIFFQGAKDADIVAYAEKMRKNIENLKIKHGSNSDKRYVTVSIGVVIMEPTNTLNFDLIYEMADKLLYRAKNNGRNRVEYCIYSHANGQRMA</sequence>
<dbReference type="OrthoDB" id="9804955at2"/>
<feature type="domain" description="GGDEF" evidence="2">
    <location>
        <begin position="225"/>
        <end position="362"/>
    </location>
</feature>
<gene>
    <name evidence="3" type="ORF">SAMN05216249_12122</name>
</gene>
<dbReference type="SMART" id="SM00267">
    <property type="entry name" value="GGDEF"/>
    <property type="match status" value="1"/>
</dbReference>
<dbReference type="EMBL" id="FOJY01000021">
    <property type="protein sequence ID" value="SFB32871.1"/>
    <property type="molecule type" value="Genomic_DNA"/>
</dbReference>
<keyword evidence="1" id="KW-0472">Membrane</keyword>
<dbReference type="PANTHER" id="PTHR45138">
    <property type="entry name" value="REGULATORY COMPONENTS OF SENSORY TRANSDUCTION SYSTEM"/>
    <property type="match status" value="1"/>
</dbReference>
<dbReference type="CDD" id="cd01949">
    <property type="entry name" value="GGDEF"/>
    <property type="match status" value="1"/>
</dbReference>
<dbReference type="GO" id="GO:0052621">
    <property type="term" value="F:diguanylate cyclase activity"/>
    <property type="evidence" value="ECO:0007669"/>
    <property type="project" value="TreeGrafter"/>
</dbReference>
<dbReference type="Pfam" id="PF00990">
    <property type="entry name" value="GGDEF"/>
    <property type="match status" value="1"/>
</dbReference>
<evidence type="ECO:0000259" key="2">
    <source>
        <dbReference type="PROSITE" id="PS50887"/>
    </source>
</evidence>
<dbReference type="InterPro" id="IPR050469">
    <property type="entry name" value="Diguanylate_Cyclase"/>
</dbReference>
<dbReference type="STRING" id="1120918.SAMN05216249_12122"/>
<dbReference type="NCBIfam" id="TIGR00254">
    <property type="entry name" value="GGDEF"/>
    <property type="match status" value="1"/>
</dbReference>
<evidence type="ECO:0000256" key="1">
    <source>
        <dbReference type="SAM" id="Phobius"/>
    </source>
</evidence>
<feature type="transmembrane region" description="Helical" evidence="1">
    <location>
        <begin position="85"/>
        <end position="103"/>
    </location>
</feature>
<dbReference type="Gene3D" id="3.30.70.270">
    <property type="match status" value="1"/>
</dbReference>
<name>A0A1I1A4J2_9FIRM</name>
<feature type="transmembrane region" description="Helical" evidence="1">
    <location>
        <begin position="132"/>
        <end position="151"/>
    </location>
</feature>
<dbReference type="FunFam" id="3.30.70.270:FF:000001">
    <property type="entry name" value="Diguanylate cyclase domain protein"/>
    <property type="match status" value="1"/>
</dbReference>
<reference evidence="3 4" key="1">
    <citation type="submission" date="2016-10" db="EMBL/GenBank/DDBJ databases">
        <authorList>
            <person name="de Groot N.N."/>
        </authorList>
    </citation>
    <scope>NUCLEOTIDE SEQUENCE [LARGE SCALE GENOMIC DNA]</scope>
    <source>
        <strain evidence="3 4">DSM 5522</strain>
    </source>
</reference>
<keyword evidence="4" id="KW-1185">Reference proteome</keyword>
<feature type="transmembrane region" description="Helical" evidence="1">
    <location>
        <begin position="157"/>
        <end position="175"/>
    </location>
</feature>
<accession>A0A1I1A4J2</accession>
<protein>
    <submittedName>
        <fullName evidence="3">Diguanylate cyclase (GGDEF) domain-containing protein</fullName>
    </submittedName>
</protein>
<dbReference type="PROSITE" id="PS50887">
    <property type="entry name" value="GGDEF"/>
    <property type="match status" value="1"/>
</dbReference>
<dbReference type="SUPFAM" id="SSF55073">
    <property type="entry name" value="Nucleotide cyclase"/>
    <property type="match status" value="1"/>
</dbReference>
<feature type="transmembrane region" description="Helical" evidence="1">
    <location>
        <begin position="47"/>
        <end position="64"/>
    </location>
</feature>
<dbReference type="InterPro" id="IPR029787">
    <property type="entry name" value="Nucleotide_cyclase"/>
</dbReference>
<evidence type="ECO:0000313" key="4">
    <source>
        <dbReference type="Proteomes" id="UP000198838"/>
    </source>
</evidence>
<feature type="transmembrane region" description="Helical" evidence="1">
    <location>
        <begin position="21"/>
        <end position="41"/>
    </location>
</feature>
<proteinExistence type="predicted"/>
<dbReference type="RefSeq" id="WP_092874170.1">
    <property type="nucleotide sequence ID" value="NZ_FOJY01000021.1"/>
</dbReference>
<keyword evidence="1" id="KW-1133">Transmembrane helix</keyword>
<evidence type="ECO:0000313" key="3">
    <source>
        <dbReference type="EMBL" id="SFB32871.1"/>
    </source>
</evidence>
<dbReference type="InterPro" id="IPR043128">
    <property type="entry name" value="Rev_trsase/Diguanyl_cyclase"/>
</dbReference>
<dbReference type="GO" id="GO:0005886">
    <property type="term" value="C:plasma membrane"/>
    <property type="evidence" value="ECO:0007669"/>
    <property type="project" value="TreeGrafter"/>
</dbReference>
<feature type="transmembrane region" description="Helical" evidence="1">
    <location>
        <begin position="109"/>
        <end position="127"/>
    </location>
</feature>
<dbReference type="GO" id="GO:1902201">
    <property type="term" value="P:negative regulation of bacterial-type flagellum-dependent cell motility"/>
    <property type="evidence" value="ECO:0007669"/>
    <property type="project" value="TreeGrafter"/>
</dbReference>
<dbReference type="PANTHER" id="PTHR45138:SF9">
    <property type="entry name" value="DIGUANYLATE CYCLASE DGCM-RELATED"/>
    <property type="match status" value="1"/>
</dbReference>
<organism evidence="3 4">
    <name type="scientific">Acetitomaculum ruminis DSM 5522</name>
    <dbReference type="NCBI Taxonomy" id="1120918"/>
    <lineage>
        <taxon>Bacteria</taxon>
        <taxon>Bacillati</taxon>
        <taxon>Bacillota</taxon>
        <taxon>Clostridia</taxon>
        <taxon>Lachnospirales</taxon>
        <taxon>Lachnospiraceae</taxon>
        <taxon>Acetitomaculum</taxon>
    </lineage>
</organism>
<keyword evidence="1" id="KW-0812">Transmembrane</keyword>
<dbReference type="AlphaFoldDB" id="A0A1I1A4J2"/>
<dbReference type="GO" id="GO:0043709">
    <property type="term" value="P:cell adhesion involved in single-species biofilm formation"/>
    <property type="evidence" value="ECO:0007669"/>
    <property type="project" value="TreeGrafter"/>
</dbReference>